<dbReference type="PANTHER" id="PTHR11042">
    <property type="entry name" value="EUKARYOTIC TRANSLATION INITIATION FACTOR 2-ALPHA KINASE EIF2-ALPHA KINASE -RELATED"/>
    <property type="match status" value="1"/>
</dbReference>
<dbReference type="SMART" id="SM00220">
    <property type="entry name" value="S_TKc"/>
    <property type="match status" value="1"/>
</dbReference>
<reference evidence="6 7" key="1">
    <citation type="submission" date="2024-05" db="EMBL/GenBank/DDBJ databases">
        <title>A draft genome resource for the thread blight pathogen Marasmius tenuissimus strain MS-2.</title>
        <authorList>
            <person name="Yulfo-Soto G.E."/>
            <person name="Baruah I.K."/>
            <person name="Amoako-Attah I."/>
            <person name="Bukari Y."/>
            <person name="Meinhardt L.W."/>
            <person name="Bailey B.A."/>
            <person name="Cohen S.P."/>
        </authorList>
    </citation>
    <scope>NUCLEOTIDE SEQUENCE [LARGE SCALE GENOMIC DNA]</scope>
    <source>
        <strain evidence="6 7">MS-2</strain>
    </source>
</reference>
<evidence type="ECO:0000256" key="4">
    <source>
        <dbReference type="ARBA" id="ARBA00022840"/>
    </source>
</evidence>
<dbReference type="Proteomes" id="UP001437256">
    <property type="component" value="Unassembled WGS sequence"/>
</dbReference>
<dbReference type="Gene3D" id="1.10.510.10">
    <property type="entry name" value="Transferase(Phosphotransferase) domain 1"/>
    <property type="match status" value="1"/>
</dbReference>
<protein>
    <recommendedName>
        <fullName evidence="5">Protein kinase domain-containing protein</fullName>
    </recommendedName>
</protein>
<evidence type="ECO:0000256" key="2">
    <source>
        <dbReference type="ARBA" id="ARBA00022741"/>
    </source>
</evidence>
<evidence type="ECO:0000313" key="6">
    <source>
        <dbReference type="EMBL" id="KAL0068986.1"/>
    </source>
</evidence>
<dbReference type="InterPro" id="IPR011009">
    <property type="entry name" value="Kinase-like_dom_sf"/>
</dbReference>
<evidence type="ECO:0000313" key="7">
    <source>
        <dbReference type="Proteomes" id="UP001437256"/>
    </source>
</evidence>
<feature type="domain" description="Protein kinase" evidence="5">
    <location>
        <begin position="1"/>
        <end position="320"/>
    </location>
</feature>
<evidence type="ECO:0000256" key="3">
    <source>
        <dbReference type="ARBA" id="ARBA00022777"/>
    </source>
</evidence>
<keyword evidence="2" id="KW-0547">Nucleotide-binding</keyword>
<proteinExistence type="predicted"/>
<comment type="caution">
    <text evidence="6">The sequence shown here is derived from an EMBL/GenBank/DDBJ whole genome shotgun (WGS) entry which is preliminary data.</text>
</comment>
<gene>
    <name evidence="6" type="ORF">AAF712_003979</name>
</gene>
<keyword evidence="1" id="KW-0808">Transferase</keyword>
<organism evidence="6 7">
    <name type="scientific">Marasmius tenuissimus</name>
    <dbReference type="NCBI Taxonomy" id="585030"/>
    <lineage>
        <taxon>Eukaryota</taxon>
        <taxon>Fungi</taxon>
        <taxon>Dikarya</taxon>
        <taxon>Basidiomycota</taxon>
        <taxon>Agaricomycotina</taxon>
        <taxon>Agaricomycetes</taxon>
        <taxon>Agaricomycetidae</taxon>
        <taxon>Agaricales</taxon>
        <taxon>Marasmiineae</taxon>
        <taxon>Marasmiaceae</taxon>
        <taxon>Marasmius</taxon>
    </lineage>
</organism>
<keyword evidence="4" id="KW-0067">ATP-binding</keyword>
<dbReference type="PROSITE" id="PS50011">
    <property type="entry name" value="PROTEIN_KINASE_DOM"/>
    <property type="match status" value="1"/>
</dbReference>
<dbReference type="InterPro" id="IPR000719">
    <property type="entry name" value="Prot_kinase_dom"/>
</dbReference>
<evidence type="ECO:0000259" key="5">
    <source>
        <dbReference type="PROSITE" id="PS50011"/>
    </source>
</evidence>
<sequence>MYRIQDIIPVPEPQELKDIVSLNAELGNTIRLRRSENPLDGSSLNLVVEEPLPIDQLSEDGDARFRSREVVLFLNRHGIDVFPIGHETGETSEGVWCKLVHERELNNFKALQRLDCAAYHIATPLIEPYLLPTNQYLITMRDYGDDLFLTTAYSSWARERLCGKAIHGIAVQLCEAIAFLHSHCFFHLDIKPENLAFDHSTSRLTILDLGWTMHAAFKKPGVYLAVGTYRYAPHEVRAWHEWEDMADDDPTPSPPSFDPRKADVWAIGNLIVILLQSDAEQVDHYEELVDFSQWLAQYEPKDRPTAEEALKRLGEIAPLA</sequence>
<dbReference type="InterPro" id="IPR050339">
    <property type="entry name" value="CC_SR_Kinase"/>
</dbReference>
<evidence type="ECO:0000256" key="1">
    <source>
        <dbReference type="ARBA" id="ARBA00022679"/>
    </source>
</evidence>
<name>A0ABR3A6M0_9AGAR</name>
<accession>A0ABR3A6M0</accession>
<dbReference type="Pfam" id="PF00069">
    <property type="entry name" value="Pkinase"/>
    <property type="match status" value="1"/>
</dbReference>
<dbReference type="EMBL" id="JBBXMP010000015">
    <property type="protein sequence ID" value="KAL0068986.1"/>
    <property type="molecule type" value="Genomic_DNA"/>
</dbReference>
<keyword evidence="3" id="KW-0418">Kinase</keyword>
<keyword evidence="7" id="KW-1185">Reference proteome</keyword>
<dbReference type="SUPFAM" id="SSF56112">
    <property type="entry name" value="Protein kinase-like (PK-like)"/>
    <property type="match status" value="1"/>
</dbReference>